<keyword evidence="2" id="KW-1185">Reference proteome</keyword>
<dbReference type="EMBL" id="CP035544">
    <property type="protein sequence ID" value="QBA64986.1"/>
    <property type="molecule type" value="Genomic_DNA"/>
</dbReference>
<name>A0A411EB74_9FLAO</name>
<dbReference type="KEGG" id="mur:EQY75_10875"/>
<sequence length="410" mass="45567">MKTLNVLLAFVAVASLLSCENEDPGKYADYLVAYPLTMTAEEFKNGVDITVPRPIDESGKIYAYRDYIFVNDKYKGIHVIDNSDPNNPEKVAFIKIAGNIDISVKNDYLYADSLTDLIVLDISDINNIQIVNRLENVLRDNVIWPVEAEIFEYGEGYTEGSVLIGWELRTERRLIEEVQTRFENELMMDAAANSVGQGGSLARFKIVGEFLYAVDNHSINIFDITDLGNPLDLEDVYAGFDIETIFNQDNHLFLGSRSGMYIYDISSPAQPGFVSEFQHGTACDPVVVDGEFAYVTLRGGNGCGATESGLFIIDIADLSNPALLKSYPMDEPYGLGVKDDKLFVCDGSFGLKVYDKTNVPELIALEHFEGMTTFDVIPMADQLIMIGDGILYQYAYTETSLELISSMSLD</sequence>
<evidence type="ECO:0000313" key="2">
    <source>
        <dbReference type="Proteomes" id="UP000290889"/>
    </source>
</evidence>
<dbReference type="Proteomes" id="UP000290889">
    <property type="component" value="Chromosome"/>
</dbReference>
<reference evidence="1 2" key="1">
    <citation type="submission" date="2019-01" db="EMBL/GenBank/DDBJ databases">
        <title>Muriicola soli sp. nov., isolated from soil.</title>
        <authorList>
            <person name="Kang H.J."/>
            <person name="Kim S.B."/>
        </authorList>
    </citation>
    <scope>NUCLEOTIDE SEQUENCE [LARGE SCALE GENOMIC DNA]</scope>
    <source>
        <strain evidence="1 2">MMS17-SY002</strain>
    </source>
</reference>
<accession>A0A411EB74</accession>
<dbReference type="AlphaFoldDB" id="A0A411EB74"/>
<evidence type="ECO:0000313" key="1">
    <source>
        <dbReference type="EMBL" id="QBA64986.1"/>
    </source>
</evidence>
<dbReference type="OrthoDB" id="1521841at2"/>
<dbReference type="SUPFAM" id="SSF50969">
    <property type="entry name" value="YVTN repeat-like/Quinoprotein amine dehydrogenase"/>
    <property type="match status" value="1"/>
</dbReference>
<dbReference type="RefSeq" id="WP_129605785.1">
    <property type="nucleotide sequence ID" value="NZ_CP035544.1"/>
</dbReference>
<proteinExistence type="predicted"/>
<dbReference type="PROSITE" id="PS51257">
    <property type="entry name" value="PROKAR_LIPOPROTEIN"/>
    <property type="match status" value="1"/>
</dbReference>
<evidence type="ECO:0008006" key="3">
    <source>
        <dbReference type="Google" id="ProtNLM"/>
    </source>
</evidence>
<dbReference type="InterPro" id="IPR013211">
    <property type="entry name" value="LVIVD"/>
</dbReference>
<dbReference type="InterPro" id="IPR011044">
    <property type="entry name" value="Quino_amine_DH_bsu"/>
</dbReference>
<gene>
    <name evidence="1" type="ORF">EQY75_10875</name>
</gene>
<dbReference type="Pfam" id="PF08309">
    <property type="entry name" value="LVIVD"/>
    <property type="match status" value="3"/>
</dbReference>
<protein>
    <recommendedName>
        <fullName evidence="3">LVIVD repeat-containing protein</fullName>
    </recommendedName>
</protein>
<organism evidence="1 2">
    <name type="scientific">Muriicola soli</name>
    <dbReference type="NCBI Taxonomy" id="2507538"/>
    <lineage>
        <taxon>Bacteria</taxon>
        <taxon>Pseudomonadati</taxon>
        <taxon>Bacteroidota</taxon>
        <taxon>Flavobacteriia</taxon>
        <taxon>Flavobacteriales</taxon>
        <taxon>Flavobacteriaceae</taxon>
        <taxon>Muriicola</taxon>
    </lineage>
</organism>